<feature type="region of interest" description="Disordered" evidence="1">
    <location>
        <begin position="43"/>
        <end position="82"/>
    </location>
</feature>
<proteinExistence type="predicted"/>
<feature type="region of interest" description="Disordered" evidence="1">
    <location>
        <begin position="439"/>
        <end position="511"/>
    </location>
</feature>
<feature type="region of interest" description="Disordered" evidence="1">
    <location>
        <begin position="118"/>
        <end position="144"/>
    </location>
</feature>
<feature type="compositionally biased region" description="Low complexity" evidence="1">
    <location>
        <begin position="1361"/>
        <end position="1374"/>
    </location>
</feature>
<feature type="compositionally biased region" description="Basic and acidic residues" evidence="1">
    <location>
        <begin position="60"/>
        <end position="82"/>
    </location>
</feature>
<protein>
    <submittedName>
        <fullName evidence="2">Uncharacterized protein</fullName>
    </submittedName>
</protein>
<feature type="region of interest" description="Disordered" evidence="1">
    <location>
        <begin position="1270"/>
        <end position="1289"/>
    </location>
</feature>
<feature type="compositionally biased region" description="Basic and acidic residues" evidence="1">
    <location>
        <begin position="123"/>
        <end position="140"/>
    </location>
</feature>
<feature type="region of interest" description="Disordered" evidence="1">
    <location>
        <begin position="848"/>
        <end position="879"/>
    </location>
</feature>
<feature type="region of interest" description="Disordered" evidence="1">
    <location>
        <begin position="1233"/>
        <end position="1258"/>
    </location>
</feature>
<feature type="region of interest" description="Disordered" evidence="1">
    <location>
        <begin position="1358"/>
        <end position="1407"/>
    </location>
</feature>
<feature type="compositionally biased region" description="Polar residues" evidence="1">
    <location>
        <begin position="447"/>
        <end position="457"/>
    </location>
</feature>
<sequence>MTEMEHEHDQDGEIARHTMTPSRLLFETDGDVFGEGALLNHAEHESHHHEEEVSPFGHSRMTDEQHEHEIDGKPGAAPEEHNGENIGEELRAALHMEENSHLFVRHPEQHVPNVFAGGGNELTHQHNDHSRDHQEAHEEGPEQDQLEYARHCAQAVAEDQRHKNVALYAHVEQQQYARQLQLHQQREREAYEQQRAEYERLMRHSKIFHHQAELRKLQQLEREHHQAFALRERTMPRQHALGSTAVSRVSSPFGGPLPGYDEAGAHQQYVLGSNAPSGGASLSPYPGYTSRATSMAPEAGGGMPWHHHHHQQQRTEEKPWAQQLHEHYAPQYHVSVPGPTQIVASPGTQITYNGRQVQSLPPGYFGPPPYPSQINSQFDGAGYAQQQYHHHYLQLRENSTPVPKQAFPSPYGNAAQTAQPTDELHVGHRHSHPSTILTYGAAPPPQTMQQRPNSRDTSMAPPPLHDYHGLSRPASRASTVPPLLHDTHDKSRPTSRASMVPFSSHDQTAAVRPPSRLSIVAAPASPYHQGAVVHPTSRASIVPPSPCDQTAAGAAVQARYLREHGIPDEQSMAVGDESPQPRASGEHEVDMGRWRDGGVTREQESAVNKHDDDAMDEVVRETEDAQHESAMDDHSMEGVHHRFQQTHGQPTMHPALTDHDDHQAQQSQHQLSVQPVFVSGGGGAQALHSQVHAPQLGPSHPPPHAPAAGHHQIVQAPRPAPTLAMHNFVHSFGQTFQNYPPGLQAFSQLVASYNNHFIDEETFFMRVHQLLYRCNTEALAHEFRQFAPARWGRIGEGLEWWLRAVEEEFDEQLRAQAEGRVTHGSEMDRIEKRVQQIKVAAAYGHFAAGDGRKSERKGGRKRRRQSKQRVEDRGEEREKVVVDLSNETEGEGAVKGTMREPSLLVKLKIGRKATRALKATGHVQPTTARKTTSTVIPQMPTKPKKRSAKQDVSGRLIPLSQATPVEKMLVPAKAKAKQMTTPKKKVPFKGFRASGSGRKGLKTAAANVAKTSNKDMEPALSKRNIGEDYDDDSEEEEAQPARKKSASKKQPIEERSSSPLTDFESGSEATPAKKSMAKPRTPGLRTPGLKRTRNPSTNNTPTSTPGSKLKPKRKPNSASTTHASEIPHFGPIYPTRRAVLARKNRPYVHASCGQGLTHPQDVRGHHKHCSAVKKVNGVEIEGHEWNAHESIISYPDVNYTRSLDGFLVLDQESADTINTAIEAGLAYQRAHGRIDIGDDGPEEGGEESSDDGDEEDDEEEVVKKVAKKTLSEKRQSAGMKGRGKAKTAIVNKRQSAPAVIIAADVEDAAVKKGKAKAKSTKRNSTTQETAEIAEEPVAVDAATTAMVKARVAKGLRLPKEATPMATPPTNAAVPIKSASTKRKAASQHDAEMKAPPAKRQLVKAGPD</sequence>
<feature type="compositionally biased region" description="Acidic residues" evidence="1">
    <location>
        <begin position="1237"/>
        <end position="1258"/>
    </location>
</feature>
<feature type="compositionally biased region" description="Basic and acidic residues" evidence="1">
    <location>
        <begin position="584"/>
        <end position="616"/>
    </location>
</feature>
<evidence type="ECO:0000256" key="1">
    <source>
        <dbReference type="SAM" id="MobiDB-lite"/>
    </source>
</evidence>
<feature type="region of interest" description="Disordered" evidence="1">
    <location>
        <begin position="282"/>
        <end position="312"/>
    </location>
</feature>
<gene>
    <name evidence="2" type="ORF">LTR97_010537</name>
</gene>
<feature type="compositionally biased region" description="Basic residues" evidence="1">
    <location>
        <begin position="858"/>
        <end position="867"/>
    </location>
</feature>
<comment type="caution">
    <text evidence="2">The sequence shown here is derived from an EMBL/GenBank/DDBJ whole genome shotgun (WGS) entry which is preliminary data.</text>
</comment>
<feature type="region of interest" description="Disordered" evidence="1">
    <location>
        <begin position="974"/>
        <end position="1130"/>
    </location>
</feature>
<reference evidence="2" key="1">
    <citation type="submission" date="2023-08" db="EMBL/GenBank/DDBJ databases">
        <title>Black Yeasts Isolated from many extreme environments.</title>
        <authorList>
            <person name="Coleine C."/>
            <person name="Stajich J.E."/>
            <person name="Selbmann L."/>
        </authorList>
    </citation>
    <scope>NUCLEOTIDE SEQUENCE</scope>
    <source>
        <strain evidence="2">CCFEE 5810</strain>
    </source>
</reference>
<name>A0AAN7ZZ58_9PEZI</name>
<dbReference type="EMBL" id="JAVRQU010000018">
    <property type="protein sequence ID" value="KAK5693061.1"/>
    <property type="molecule type" value="Genomic_DNA"/>
</dbReference>
<evidence type="ECO:0000313" key="2">
    <source>
        <dbReference type="EMBL" id="KAK5693061.1"/>
    </source>
</evidence>
<dbReference type="Proteomes" id="UP001310594">
    <property type="component" value="Unassembled WGS sequence"/>
</dbReference>
<evidence type="ECO:0000313" key="3">
    <source>
        <dbReference type="Proteomes" id="UP001310594"/>
    </source>
</evidence>
<accession>A0AAN7ZZ58</accession>
<organism evidence="2 3">
    <name type="scientific">Elasticomyces elasticus</name>
    <dbReference type="NCBI Taxonomy" id="574655"/>
    <lineage>
        <taxon>Eukaryota</taxon>
        <taxon>Fungi</taxon>
        <taxon>Dikarya</taxon>
        <taxon>Ascomycota</taxon>
        <taxon>Pezizomycotina</taxon>
        <taxon>Dothideomycetes</taxon>
        <taxon>Dothideomycetidae</taxon>
        <taxon>Mycosphaerellales</taxon>
        <taxon>Teratosphaeriaceae</taxon>
        <taxon>Elasticomyces</taxon>
    </lineage>
</organism>
<feature type="region of interest" description="Disordered" evidence="1">
    <location>
        <begin position="565"/>
        <end position="616"/>
    </location>
</feature>
<feature type="compositionally biased region" description="Acidic residues" evidence="1">
    <location>
        <begin position="1027"/>
        <end position="1038"/>
    </location>
</feature>
<feature type="compositionally biased region" description="Low complexity" evidence="1">
    <location>
        <begin position="1094"/>
        <end position="1105"/>
    </location>
</feature>
<feature type="compositionally biased region" description="Basic and acidic residues" evidence="1">
    <location>
        <begin position="868"/>
        <end position="879"/>
    </location>
</feature>
<feature type="compositionally biased region" description="Basic and acidic residues" evidence="1">
    <location>
        <begin position="43"/>
        <end position="52"/>
    </location>
</feature>